<evidence type="ECO:0000313" key="7">
    <source>
        <dbReference type="Proteomes" id="UP000494206"/>
    </source>
</evidence>
<dbReference type="InterPro" id="IPR001534">
    <property type="entry name" value="Transthyretin-like"/>
</dbReference>
<proteinExistence type="inferred from homology"/>
<dbReference type="PANTHER" id="PTHR21700">
    <property type="entry name" value="TRANSTHYRETIN-LIKE FAMILY PROTEIN-RELATED"/>
    <property type="match status" value="1"/>
</dbReference>
<comment type="similarity">
    <text evidence="2">Belongs to the nematode transthyretin-like family.</text>
</comment>
<dbReference type="GO" id="GO:0009986">
    <property type="term" value="C:cell surface"/>
    <property type="evidence" value="ECO:0007669"/>
    <property type="project" value="InterPro"/>
</dbReference>
<dbReference type="AlphaFoldDB" id="A0A8S1EBM2"/>
<comment type="caution">
    <text evidence="6">The sequence shown here is derived from an EMBL/GenBank/DDBJ whole genome shotgun (WGS) entry which is preliminary data.</text>
</comment>
<evidence type="ECO:0000256" key="1">
    <source>
        <dbReference type="ARBA" id="ARBA00004613"/>
    </source>
</evidence>
<evidence type="ECO:0000256" key="3">
    <source>
        <dbReference type="ARBA" id="ARBA00022525"/>
    </source>
</evidence>
<dbReference type="InterPro" id="IPR038479">
    <property type="entry name" value="Transthyretin-like_sf"/>
</dbReference>
<dbReference type="OrthoDB" id="73919at2759"/>
<dbReference type="PANTHER" id="PTHR21700:SF24">
    <property type="entry name" value="TRANSTHYRETIN-LIKE FAMILY PROTEIN"/>
    <property type="match status" value="1"/>
</dbReference>
<protein>
    <recommendedName>
        <fullName evidence="8">Transthyretin-like family protein</fullName>
    </recommendedName>
</protein>
<dbReference type="Proteomes" id="UP000494206">
    <property type="component" value="Unassembled WGS sequence"/>
</dbReference>
<feature type="chain" id="PRO_5035864921" description="Transthyretin-like family protein" evidence="5">
    <location>
        <begin position="17"/>
        <end position="139"/>
    </location>
</feature>
<reference evidence="6 7" key="1">
    <citation type="submission" date="2020-04" db="EMBL/GenBank/DDBJ databases">
        <authorList>
            <person name="Laetsch R D."/>
            <person name="Stevens L."/>
            <person name="Kumar S."/>
            <person name="Blaxter L. M."/>
        </authorList>
    </citation>
    <scope>NUCLEOTIDE SEQUENCE [LARGE SCALE GENOMIC DNA]</scope>
</reference>
<evidence type="ECO:0000256" key="5">
    <source>
        <dbReference type="SAM" id="SignalP"/>
    </source>
</evidence>
<sequence length="139" mass="15372">MQLLLFSILVVSYCEATLGIGRLQSIAVRGRLTCNGVPASNVKIKLYEKENIIDVLMDEVRTDSNGMFLASGSKTELTNIDPKVNVYHRCNYVGICYRKFGITIPDSFISLGAIPKKVYDIGEINLANKFTGETTDCIN</sequence>
<keyword evidence="3" id="KW-0964">Secreted</keyword>
<evidence type="ECO:0000313" key="6">
    <source>
        <dbReference type="EMBL" id="CAB3398088.1"/>
    </source>
</evidence>
<dbReference type="Gene3D" id="2.60.40.3330">
    <property type="match status" value="1"/>
</dbReference>
<name>A0A8S1EBM2_9PELO</name>
<keyword evidence="4 5" id="KW-0732">Signal</keyword>
<dbReference type="GO" id="GO:0005576">
    <property type="term" value="C:extracellular region"/>
    <property type="evidence" value="ECO:0007669"/>
    <property type="project" value="UniProtKB-SubCell"/>
</dbReference>
<evidence type="ECO:0000256" key="2">
    <source>
        <dbReference type="ARBA" id="ARBA00010112"/>
    </source>
</evidence>
<dbReference type="EMBL" id="CADEPM010000001">
    <property type="protein sequence ID" value="CAB3398088.1"/>
    <property type="molecule type" value="Genomic_DNA"/>
</dbReference>
<accession>A0A8S1EBM2</accession>
<dbReference type="Pfam" id="PF01060">
    <property type="entry name" value="TTR-52"/>
    <property type="match status" value="1"/>
</dbReference>
<keyword evidence="7" id="KW-1185">Reference proteome</keyword>
<evidence type="ECO:0008006" key="8">
    <source>
        <dbReference type="Google" id="ProtNLM"/>
    </source>
</evidence>
<comment type="subcellular location">
    <subcellularLocation>
        <location evidence="1">Secreted</location>
    </subcellularLocation>
</comment>
<feature type="signal peptide" evidence="5">
    <location>
        <begin position="1"/>
        <end position="16"/>
    </location>
</feature>
<gene>
    <name evidence="6" type="ORF">CBOVIS_LOCUS1413</name>
</gene>
<organism evidence="6 7">
    <name type="scientific">Caenorhabditis bovis</name>
    <dbReference type="NCBI Taxonomy" id="2654633"/>
    <lineage>
        <taxon>Eukaryota</taxon>
        <taxon>Metazoa</taxon>
        <taxon>Ecdysozoa</taxon>
        <taxon>Nematoda</taxon>
        <taxon>Chromadorea</taxon>
        <taxon>Rhabditida</taxon>
        <taxon>Rhabditina</taxon>
        <taxon>Rhabditomorpha</taxon>
        <taxon>Rhabditoidea</taxon>
        <taxon>Rhabditidae</taxon>
        <taxon>Peloderinae</taxon>
        <taxon>Caenorhabditis</taxon>
    </lineage>
</organism>
<evidence type="ECO:0000256" key="4">
    <source>
        <dbReference type="ARBA" id="ARBA00022729"/>
    </source>
</evidence>